<keyword evidence="5" id="KW-0677">Repeat</keyword>
<dbReference type="PANTHER" id="PTHR11254">
    <property type="entry name" value="HECT DOMAIN UBIQUITIN-PROTEIN LIGASE"/>
    <property type="match status" value="1"/>
</dbReference>
<evidence type="ECO:0000256" key="6">
    <source>
        <dbReference type="ARBA" id="ARBA00022786"/>
    </source>
</evidence>
<feature type="domain" description="WW" evidence="7">
    <location>
        <begin position="43"/>
        <end position="76"/>
    </location>
</feature>
<dbReference type="InterPro" id="IPR001202">
    <property type="entry name" value="WW_dom"/>
</dbReference>
<evidence type="ECO:0000256" key="2">
    <source>
        <dbReference type="ARBA" id="ARBA00004906"/>
    </source>
</evidence>
<dbReference type="PROSITE" id="PS50020">
    <property type="entry name" value="WW_DOMAIN_2"/>
    <property type="match status" value="1"/>
</dbReference>
<proteinExistence type="predicted"/>
<protein>
    <recommendedName>
        <fullName evidence="3">HECT-type E3 ubiquitin transferase</fullName>
        <ecNumber evidence="3">2.3.2.26</ecNumber>
    </recommendedName>
</protein>
<dbReference type="Pfam" id="PF00397">
    <property type="entry name" value="WW"/>
    <property type="match status" value="1"/>
</dbReference>
<dbReference type="SUPFAM" id="SSF51045">
    <property type="entry name" value="WW domain"/>
    <property type="match status" value="1"/>
</dbReference>
<reference evidence="9" key="1">
    <citation type="journal article" date="2017" name="Nat. Commun.">
        <title>The North American bullfrog draft genome provides insight into hormonal regulation of long noncoding RNA.</title>
        <authorList>
            <person name="Hammond S.A."/>
            <person name="Warren R.L."/>
            <person name="Vandervalk B.P."/>
            <person name="Kucuk E."/>
            <person name="Khan H."/>
            <person name="Gibb E.A."/>
            <person name="Pandoh P."/>
            <person name="Kirk H."/>
            <person name="Zhao Y."/>
            <person name="Jones M."/>
            <person name="Mungall A.J."/>
            <person name="Coope R."/>
            <person name="Pleasance S."/>
            <person name="Moore R.A."/>
            <person name="Holt R.A."/>
            <person name="Round J.M."/>
            <person name="Ohora S."/>
            <person name="Walle B.V."/>
            <person name="Veldhoen N."/>
            <person name="Helbing C.C."/>
            <person name="Birol I."/>
        </authorList>
    </citation>
    <scope>NUCLEOTIDE SEQUENCE [LARGE SCALE GENOMIC DNA]</scope>
</reference>
<evidence type="ECO:0000313" key="8">
    <source>
        <dbReference type="EMBL" id="PIO03192.1"/>
    </source>
</evidence>
<keyword evidence="4" id="KW-0808">Transferase</keyword>
<sequence>MESVRNFEQWQSQRNQLQGAMQQFNQRYLYSASMLSAENDPLGPLPPGWERRVDSTDRVYFVNHNTKTTQWEDPRTQGTKGPQIAYERSFRWKLAHFRYLCQSNALPSHVKITVSRQTLFEDSFQQWEVIEPLRKFTVSAPCWENFPPTSCANVREKSNIVKTITNHLKRLFLYFHPGNITSNTCNVLLYTNFSTVSMEVGQTGRSSLCKEDNVLCASHRRCHRHFTQGKIKMYFLYFLKMFLTLKKENKCTQHI</sequence>
<dbReference type="InterPro" id="IPR036020">
    <property type="entry name" value="WW_dom_sf"/>
</dbReference>
<name>A0A2G9PIM4_AQUCT</name>
<dbReference type="Proteomes" id="UP000228934">
    <property type="component" value="Unassembled WGS sequence"/>
</dbReference>
<dbReference type="CDD" id="cd00201">
    <property type="entry name" value="WW"/>
    <property type="match status" value="1"/>
</dbReference>
<dbReference type="GO" id="GO:0016567">
    <property type="term" value="P:protein ubiquitination"/>
    <property type="evidence" value="ECO:0007669"/>
    <property type="project" value="TreeGrafter"/>
</dbReference>
<organism evidence="8 9">
    <name type="scientific">Aquarana catesbeiana</name>
    <name type="common">American bullfrog</name>
    <name type="synonym">Rana catesbeiana</name>
    <dbReference type="NCBI Taxonomy" id="8400"/>
    <lineage>
        <taxon>Eukaryota</taxon>
        <taxon>Metazoa</taxon>
        <taxon>Chordata</taxon>
        <taxon>Craniata</taxon>
        <taxon>Vertebrata</taxon>
        <taxon>Euteleostomi</taxon>
        <taxon>Amphibia</taxon>
        <taxon>Batrachia</taxon>
        <taxon>Anura</taxon>
        <taxon>Neobatrachia</taxon>
        <taxon>Ranoidea</taxon>
        <taxon>Ranidae</taxon>
        <taxon>Aquarana</taxon>
    </lineage>
</organism>
<dbReference type="FunFam" id="2.20.70.10:FF:000005">
    <property type="entry name" value="E3 ubiquitin-protein ligase"/>
    <property type="match status" value="1"/>
</dbReference>
<evidence type="ECO:0000256" key="4">
    <source>
        <dbReference type="ARBA" id="ARBA00022679"/>
    </source>
</evidence>
<dbReference type="Gene3D" id="3.90.1750.10">
    <property type="entry name" value="Hect, E3 ligase catalytic domains"/>
    <property type="match status" value="1"/>
</dbReference>
<dbReference type="OrthoDB" id="423283at2759"/>
<evidence type="ECO:0000256" key="3">
    <source>
        <dbReference type="ARBA" id="ARBA00012485"/>
    </source>
</evidence>
<feature type="non-terminal residue" evidence="8">
    <location>
        <position position="255"/>
    </location>
</feature>
<keyword evidence="6" id="KW-0833">Ubl conjugation pathway</keyword>
<dbReference type="GO" id="GO:0043161">
    <property type="term" value="P:proteasome-mediated ubiquitin-dependent protein catabolic process"/>
    <property type="evidence" value="ECO:0007669"/>
    <property type="project" value="TreeGrafter"/>
</dbReference>
<dbReference type="EC" id="2.3.2.26" evidence="3"/>
<dbReference type="SMART" id="SM00456">
    <property type="entry name" value="WW"/>
    <property type="match status" value="1"/>
</dbReference>
<dbReference type="PROSITE" id="PS01159">
    <property type="entry name" value="WW_DOMAIN_1"/>
    <property type="match status" value="1"/>
</dbReference>
<dbReference type="AlphaFoldDB" id="A0A2G9PIM4"/>
<dbReference type="GO" id="GO:0005737">
    <property type="term" value="C:cytoplasm"/>
    <property type="evidence" value="ECO:0007669"/>
    <property type="project" value="TreeGrafter"/>
</dbReference>
<dbReference type="InterPro" id="IPR050409">
    <property type="entry name" value="E3_ubiq-protein_ligase"/>
</dbReference>
<evidence type="ECO:0000259" key="7">
    <source>
        <dbReference type="PROSITE" id="PS50020"/>
    </source>
</evidence>
<dbReference type="GO" id="GO:0061630">
    <property type="term" value="F:ubiquitin protein ligase activity"/>
    <property type="evidence" value="ECO:0007669"/>
    <property type="project" value="UniProtKB-EC"/>
</dbReference>
<evidence type="ECO:0000256" key="5">
    <source>
        <dbReference type="ARBA" id="ARBA00022737"/>
    </source>
</evidence>
<dbReference type="EMBL" id="KV922634">
    <property type="protein sequence ID" value="PIO03192.1"/>
    <property type="molecule type" value="Genomic_DNA"/>
</dbReference>
<dbReference type="PRINTS" id="PR00403">
    <property type="entry name" value="WWDOMAIN"/>
</dbReference>
<evidence type="ECO:0000313" key="9">
    <source>
        <dbReference type="Proteomes" id="UP000228934"/>
    </source>
</evidence>
<dbReference type="PANTHER" id="PTHR11254:SF299">
    <property type="entry name" value="NEDD4-LIKE E3 UBIQUITIN-PROTEIN LIGASE WWP1"/>
    <property type="match status" value="1"/>
</dbReference>
<accession>A0A2G9PIM4</accession>
<keyword evidence="9" id="KW-1185">Reference proteome</keyword>
<comment type="pathway">
    <text evidence="2">Protein modification; protein ubiquitination.</text>
</comment>
<gene>
    <name evidence="8" type="ORF">AB205_0039050</name>
</gene>
<evidence type="ECO:0000256" key="1">
    <source>
        <dbReference type="ARBA" id="ARBA00000885"/>
    </source>
</evidence>
<comment type="catalytic activity">
    <reaction evidence="1">
        <text>S-ubiquitinyl-[E2 ubiquitin-conjugating enzyme]-L-cysteine + [acceptor protein]-L-lysine = [E2 ubiquitin-conjugating enzyme]-L-cysteine + N(6)-ubiquitinyl-[acceptor protein]-L-lysine.</text>
        <dbReference type="EC" id="2.3.2.26"/>
    </reaction>
</comment>